<name>A0ABY5W786_9ACTN</name>
<dbReference type="RefSeq" id="WP_259863174.1">
    <property type="nucleotide sequence ID" value="NZ_BAAAST010000092.1"/>
</dbReference>
<evidence type="ECO:0000313" key="3">
    <source>
        <dbReference type="Proteomes" id="UP001059617"/>
    </source>
</evidence>
<accession>A0ABY5W786</accession>
<organism evidence="2 3">
    <name type="scientific">Dactylosporangium fulvum</name>
    <dbReference type="NCBI Taxonomy" id="53359"/>
    <lineage>
        <taxon>Bacteria</taxon>
        <taxon>Bacillati</taxon>
        <taxon>Actinomycetota</taxon>
        <taxon>Actinomycetes</taxon>
        <taxon>Micromonosporales</taxon>
        <taxon>Micromonosporaceae</taxon>
        <taxon>Dactylosporangium</taxon>
    </lineage>
</organism>
<sequence>MSSKIQVFACIHPHRSFRSGLYVQTDTFPGAVAAQPAVDLHGPLAGLIRQRDVLDPPIPAHVHERGGELRLVDRRVAGRETLVDRDPAQQRPHRLGPLSGVPLFGREPAQLGGLVRLTHDASSLIRSRQAGP</sequence>
<gene>
    <name evidence="2" type="ORF">Dfulv_13130</name>
</gene>
<reference evidence="2" key="2">
    <citation type="submission" date="2022-09" db="EMBL/GenBank/DDBJ databases">
        <title>Biosynthetic gene clusters of Dactylosporangioum fulvum.</title>
        <authorList>
            <person name="Caradec T."/>
        </authorList>
    </citation>
    <scope>NUCLEOTIDE SEQUENCE</scope>
    <source>
        <strain evidence="2">NRRL B-16292</strain>
    </source>
</reference>
<evidence type="ECO:0000313" key="2">
    <source>
        <dbReference type="EMBL" id="UWP85114.1"/>
    </source>
</evidence>
<dbReference type="Proteomes" id="UP001059617">
    <property type="component" value="Chromosome"/>
</dbReference>
<feature type="region of interest" description="Disordered" evidence="1">
    <location>
        <begin position="81"/>
        <end position="102"/>
    </location>
</feature>
<protein>
    <submittedName>
        <fullName evidence="2">Uncharacterized protein</fullName>
    </submittedName>
</protein>
<dbReference type="EMBL" id="CP073720">
    <property type="protein sequence ID" value="UWP85114.1"/>
    <property type="molecule type" value="Genomic_DNA"/>
</dbReference>
<proteinExistence type="predicted"/>
<evidence type="ECO:0000256" key="1">
    <source>
        <dbReference type="SAM" id="MobiDB-lite"/>
    </source>
</evidence>
<reference evidence="2" key="1">
    <citation type="submission" date="2021-04" db="EMBL/GenBank/DDBJ databases">
        <authorList>
            <person name="Hartkoorn R.C."/>
            <person name="Beaudoing E."/>
            <person name="Hot D."/>
        </authorList>
    </citation>
    <scope>NUCLEOTIDE SEQUENCE</scope>
    <source>
        <strain evidence="2">NRRL B-16292</strain>
    </source>
</reference>
<keyword evidence="3" id="KW-1185">Reference proteome</keyword>